<evidence type="ECO:0000313" key="1">
    <source>
        <dbReference type="EMBL" id="SFS16043.1"/>
    </source>
</evidence>
<accession>A0A1I6MK31</accession>
<reference evidence="1 2" key="1">
    <citation type="submission" date="2016-10" db="EMBL/GenBank/DDBJ databases">
        <authorList>
            <person name="de Groot N.N."/>
        </authorList>
    </citation>
    <scope>NUCLEOTIDE SEQUENCE [LARGE SCALE GENOMIC DNA]</scope>
    <source>
        <strain evidence="1 2">DSM 21001</strain>
    </source>
</reference>
<dbReference type="EMBL" id="FOZL01000001">
    <property type="protein sequence ID" value="SFS16043.1"/>
    <property type="molecule type" value="Genomic_DNA"/>
</dbReference>
<dbReference type="PANTHER" id="PTHR33747:SF1">
    <property type="entry name" value="ADENYLATE CYCLASE-ASSOCIATED CAP C-TERMINAL DOMAIN-CONTAINING PROTEIN"/>
    <property type="match status" value="1"/>
</dbReference>
<name>A0A1I6MK31_9BACT</name>
<dbReference type="PANTHER" id="PTHR33747">
    <property type="entry name" value="UPF0225 PROTEIN SCO1677"/>
    <property type="match status" value="1"/>
</dbReference>
<dbReference type="NCBIfam" id="TIGR02292">
    <property type="entry name" value="ygfB_yecA"/>
    <property type="match status" value="1"/>
</dbReference>
<sequence length="229" mass="24788">MDKTLEGDGTAAGGVDLDALEELLESDATPETCMWLSELDGFLTGIAAGPERIPPAEFLPVIWGGEGPGFDGENSAPVVKSIVALLADIAAGLEKGPEAVLPVFWESEDGKEDATDWVEGFLQAIDLREEAWMPLLERKRDKAMLTPMLLLARDEEGNPLMPVEEGEEGPSEEQFADALEMIPECAVGIYGFWRLREMRVSPIVREMAPGRNDPCSCGSGKKYKKCCGG</sequence>
<dbReference type="InterPro" id="IPR036255">
    <property type="entry name" value="YgfB-like_sf"/>
</dbReference>
<gene>
    <name evidence="1" type="ORF">SAMN05421771_2833</name>
</gene>
<dbReference type="Gene3D" id="3.10.450.50">
    <property type="match status" value="1"/>
</dbReference>
<keyword evidence="2" id="KW-1185">Reference proteome</keyword>
<proteinExistence type="predicted"/>
<dbReference type="SUPFAM" id="SSF103642">
    <property type="entry name" value="Sec-C motif"/>
    <property type="match status" value="1"/>
</dbReference>
<dbReference type="InterPro" id="IPR011978">
    <property type="entry name" value="YgfB-like"/>
</dbReference>
<dbReference type="Proteomes" id="UP000199024">
    <property type="component" value="Unassembled WGS sequence"/>
</dbReference>
<dbReference type="Pfam" id="PF03695">
    <property type="entry name" value="UPF0149"/>
    <property type="match status" value="1"/>
</dbReference>
<dbReference type="RefSeq" id="WP_089839766.1">
    <property type="nucleotide sequence ID" value="NZ_FOZL01000001.1"/>
</dbReference>
<protein>
    <recommendedName>
        <fullName evidence="3">YecA family protein</fullName>
    </recommendedName>
</protein>
<dbReference type="Pfam" id="PF02810">
    <property type="entry name" value="SEC-C"/>
    <property type="match status" value="1"/>
</dbReference>
<dbReference type="OrthoDB" id="570299at2"/>
<dbReference type="STRING" id="474950.SAMN05421771_2833"/>
<dbReference type="AlphaFoldDB" id="A0A1I6MK31"/>
<organism evidence="1 2">
    <name type="scientific">Granulicella pectinivorans</name>
    <dbReference type="NCBI Taxonomy" id="474950"/>
    <lineage>
        <taxon>Bacteria</taxon>
        <taxon>Pseudomonadati</taxon>
        <taxon>Acidobacteriota</taxon>
        <taxon>Terriglobia</taxon>
        <taxon>Terriglobales</taxon>
        <taxon>Acidobacteriaceae</taxon>
        <taxon>Granulicella</taxon>
    </lineage>
</organism>
<evidence type="ECO:0000313" key="2">
    <source>
        <dbReference type="Proteomes" id="UP000199024"/>
    </source>
</evidence>
<evidence type="ECO:0008006" key="3">
    <source>
        <dbReference type="Google" id="ProtNLM"/>
    </source>
</evidence>
<dbReference type="InterPro" id="IPR004027">
    <property type="entry name" value="SEC_C_motif"/>
</dbReference>
<dbReference type="Gene3D" id="1.20.120.740">
    <property type="entry name" value="YgfB uncharacterised protein family UPF0149, PF03695"/>
    <property type="match status" value="1"/>
</dbReference>
<dbReference type="SUPFAM" id="SSF101327">
    <property type="entry name" value="YgfB-like"/>
    <property type="match status" value="1"/>
</dbReference>